<keyword evidence="3 4" id="KW-0012">Acyltransferase</keyword>
<evidence type="ECO:0000256" key="2">
    <source>
        <dbReference type="ARBA" id="ARBA00022679"/>
    </source>
</evidence>
<accession>A0A4J1WA17</accession>
<name>A0A4J1WA17_STREE</name>
<dbReference type="InterPro" id="IPR003679">
    <property type="entry name" value="Amioglycoside_AcTrfase"/>
</dbReference>
<evidence type="ECO:0000256" key="4">
    <source>
        <dbReference type="RuleBase" id="RU365031"/>
    </source>
</evidence>
<evidence type="ECO:0000313" key="5">
    <source>
        <dbReference type="EMBL" id="VNP44376.1"/>
    </source>
</evidence>
<evidence type="ECO:0000256" key="1">
    <source>
        <dbReference type="ARBA" id="ARBA00006383"/>
    </source>
</evidence>
<dbReference type="Pfam" id="PF02522">
    <property type="entry name" value="Antibiotic_NAT"/>
    <property type="match status" value="1"/>
</dbReference>
<dbReference type="AlphaFoldDB" id="A0A4J1WA17"/>
<evidence type="ECO:0000313" key="7">
    <source>
        <dbReference type="EMBL" id="VNP69032.1"/>
    </source>
</evidence>
<dbReference type="SUPFAM" id="SSF110710">
    <property type="entry name" value="TTHA0583/YokD-like"/>
    <property type="match status" value="1"/>
</dbReference>
<proteinExistence type="inferred from homology"/>
<dbReference type="RefSeq" id="WP_007520171.1">
    <property type="nucleotide sequence ID" value="NZ_FIYC01000003.1"/>
</dbReference>
<dbReference type="EC" id="2.3.1.-" evidence="4"/>
<protein>
    <recommendedName>
        <fullName evidence="4">Aminoglycoside N(3)-acetyltransferase</fullName>
        <ecNumber evidence="4">2.3.1.-</ecNumber>
    </recommendedName>
</protein>
<gene>
    <name evidence="6" type="primary">yokD</name>
    <name evidence="7" type="ORF">SAMEA2341554_01378</name>
    <name evidence="5" type="ORF">SAMEA2341604_01418</name>
    <name evidence="6" type="ORF">SAMEA3381411_00984</name>
</gene>
<dbReference type="PANTHER" id="PTHR11104:SF0">
    <property type="entry name" value="SPBETA PROPHAGE-DERIVED AMINOGLYCOSIDE N(3')-ACETYLTRANSFERASE-LIKE PROTEIN YOKD"/>
    <property type="match status" value="1"/>
</dbReference>
<keyword evidence="2 4" id="KW-0808">Transferase</keyword>
<comment type="catalytic activity">
    <reaction evidence="4">
        <text>a 2-deoxystreptamine antibiotic + acetyl-CoA = an N(3)-acetyl-2-deoxystreptamine antibiotic + CoA + H(+)</text>
        <dbReference type="Rhea" id="RHEA:12665"/>
        <dbReference type="ChEBI" id="CHEBI:15378"/>
        <dbReference type="ChEBI" id="CHEBI:57287"/>
        <dbReference type="ChEBI" id="CHEBI:57288"/>
        <dbReference type="ChEBI" id="CHEBI:57921"/>
        <dbReference type="ChEBI" id="CHEBI:77452"/>
        <dbReference type="EC" id="2.3.1.81"/>
    </reaction>
</comment>
<dbReference type="GO" id="GO:0046353">
    <property type="term" value="F:aminoglycoside 3-N-acetyltransferase activity"/>
    <property type="evidence" value="ECO:0007669"/>
    <property type="project" value="UniProtKB-EC"/>
</dbReference>
<organism evidence="6">
    <name type="scientific">Streptococcus pneumoniae</name>
    <dbReference type="NCBI Taxonomy" id="1313"/>
    <lineage>
        <taxon>Bacteria</taxon>
        <taxon>Bacillati</taxon>
        <taxon>Bacillota</taxon>
        <taxon>Bacilli</taxon>
        <taxon>Lactobacillales</taxon>
        <taxon>Streptococcaceae</taxon>
        <taxon>Streptococcus</taxon>
    </lineage>
</organism>
<dbReference type="GO" id="GO:0046677">
    <property type="term" value="P:response to antibiotic"/>
    <property type="evidence" value="ECO:0007669"/>
    <property type="project" value="UniProtKB-KW"/>
</dbReference>
<dbReference type="EMBL" id="CAATGP010000012">
    <property type="protein sequence ID" value="VNP69032.1"/>
    <property type="molecule type" value="Genomic_DNA"/>
</dbReference>
<dbReference type="InterPro" id="IPR028345">
    <property type="entry name" value="Antibiotic_NAT-like"/>
</dbReference>
<evidence type="ECO:0000313" key="6">
    <source>
        <dbReference type="EMBL" id="VNP65830.1"/>
    </source>
</evidence>
<reference evidence="6" key="1">
    <citation type="submission" date="2019-04" db="EMBL/GenBank/DDBJ databases">
        <authorList>
            <consortium name="Pathogen Informatics"/>
        </authorList>
    </citation>
    <scope>NUCLEOTIDE SEQUENCE</scope>
    <source>
        <strain evidence="6">GPSC53</strain>
    </source>
</reference>
<evidence type="ECO:0000256" key="3">
    <source>
        <dbReference type="ARBA" id="ARBA00023315"/>
    </source>
</evidence>
<sequence length="271" mass="30855">MYNYLTDSIKKSLIPVTEKHLEQKFIKLGIKQGDIVMAHVSLSSLGYVIGGSECLYNALKNVVGEEGTIVVPSQTVEISDPATWEYPPVPVEWHDLIRDSMPAYNTSRSFSKAMGSFSNFLGILPQAIRSSHPMYSFTAVGSKALEIISTVGYDFPFGKESPLGKMYKLQSKILMIGTDFETNTSLHLAENKLNREVLIERSKISTLKGEEWIEFKNIDLDIYDDYLEIQEEFMKLHQVRKEKINEADLYLFDMSECVDFAKSYYIERGLN</sequence>
<keyword evidence="4" id="KW-0046">Antibiotic resistance</keyword>
<comment type="similarity">
    <text evidence="1 4">Belongs to the antibiotic N-acetyltransferase family.</text>
</comment>
<dbReference type="EMBL" id="CAATGQ010000004">
    <property type="protein sequence ID" value="VNP65830.1"/>
    <property type="molecule type" value="Genomic_DNA"/>
</dbReference>
<dbReference type="EMBL" id="CAATGH010000012">
    <property type="protein sequence ID" value="VNP44376.1"/>
    <property type="molecule type" value="Genomic_DNA"/>
</dbReference>
<dbReference type="PANTHER" id="PTHR11104">
    <property type="entry name" value="AMINOGLYCOSIDE N3-ACETYLTRANSFERASE"/>
    <property type="match status" value="1"/>
</dbReference>